<gene>
    <name evidence="2" type="ORF">Verru16b_00260</name>
</gene>
<feature type="transmembrane region" description="Helical" evidence="1">
    <location>
        <begin position="199"/>
        <end position="217"/>
    </location>
</feature>
<keyword evidence="1" id="KW-1133">Transmembrane helix</keyword>
<dbReference type="RefSeq" id="WP_069960594.1">
    <property type="nucleotide sequence ID" value="NZ_CP016094.1"/>
</dbReference>
<evidence type="ECO:0000256" key="1">
    <source>
        <dbReference type="SAM" id="Phobius"/>
    </source>
</evidence>
<feature type="transmembrane region" description="Helical" evidence="1">
    <location>
        <begin position="40"/>
        <end position="59"/>
    </location>
</feature>
<sequence length="289" mass="32089">MLPLSLMGQETVTYLTNIVICTILACLMTHYWLRQGRTAAMRYWMLAAWVMTAADILFAMRPSLPHGVSRFVPTLMVTLGHAALFLGAQRTAGLRLQRRVTFGVIGLHAAVLGYFLIQSQPSGARMMTNSIVWGGLSLASAWCLRRAPEHFWKPTFSPTTVFQAHAVFHALRVGLALLFASQGWTAAAEALQVIGDLEVSFFMVALFVGILIANLQVRHDELTSAHAEVHTLSGLLPICAWCKKVRNDDGYWQQVEDYFACRSQLTFTHGVCTDCLDDQKAESAQLSKR</sequence>
<dbReference type="STRING" id="1838286.Verru16b_00260"/>
<organism evidence="2 3">
    <name type="scientific">Lacunisphaera limnophila</name>
    <dbReference type="NCBI Taxonomy" id="1838286"/>
    <lineage>
        <taxon>Bacteria</taxon>
        <taxon>Pseudomonadati</taxon>
        <taxon>Verrucomicrobiota</taxon>
        <taxon>Opitutia</taxon>
        <taxon>Opitutales</taxon>
        <taxon>Opitutaceae</taxon>
        <taxon>Lacunisphaera</taxon>
    </lineage>
</organism>
<evidence type="ECO:0000313" key="3">
    <source>
        <dbReference type="Proteomes" id="UP000095228"/>
    </source>
</evidence>
<feature type="transmembrane region" description="Helical" evidence="1">
    <location>
        <begin position="12"/>
        <end position="33"/>
    </location>
</feature>
<protein>
    <submittedName>
        <fullName evidence="2">Uncharacterized protein</fullName>
    </submittedName>
</protein>
<dbReference type="OrthoDB" id="194513at2"/>
<dbReference type="KEGG" id="obg:Verru16b_00260"/>
<keyword evidence="1" id="KW-0812">Transmembrane</keyword>
<accession>A0A1I7PHW9</accession>
<feature type="transmembrane region" description="Helical" evidence="1">
    <location>
        <begin position="100"/>
        <end position="117"/>
    </location>
</feature>
<proteinExistence type="predicted"/>
<keyword evidence="3" id="KW-1185">Reference proteome</keyword>
<feature type="transmembrane region" description="Helical" evidence="1">
    <location>
        <begin position="71"/>
        <end position="88"/>
    </location>
</feature>
<evidence type="ECO:0000313" key="2">
    <source>
        <dbReference type="EMBL" id="AOS43217.1"/>
    </source>
</evidence>
<dbReference type="Proteomes" id="UP000095228">
    <property type="component" value="Chromosome"/>
</dbReference>
<reference evidence="2 3" key="1">
    <citation type="submission" date="2016-06" db="EMBL/GenBank/DDBJ databases">
        <title>Three novel species with peptidoglycan cell walls form the new genus Lacunisphaera gen. nov. in the family Opitutaceae of the verrucomicrobial subdivision 4.</title>
        <authorList>
            <person name="Rast P."/>
            <person name="Gloeckner I."/>
            <person name="Jogler M."/>
            <person name="Boedeker C."/>
            <person name="Jeske O."/>
            <person name="Wiegand S."/>
            <person name="Reinhardt R."/>
            <person name="Schumann P."/>
            <person name="Rohde M."/>
            <person name="Spring S."/>
            <person name="Gloeckner F.O."/>
            <person name="Jogler C."/>
        </authorList>
    </citation>
    <scope>NUCLEOTIDE SEQUENCE [LARGE SCALE GENOMIC DNA]</scope>
    <source>
        <strain evidence="2 3">IG16b</strain>
    </source>
</reference>
<dbReference type="EMBL" id="CP016094">
    <property type="protein sequence ID" value="AOS43217.1"/>
    <property type="molecule type" value="Genomic_DNA"/>
</dbReference>
<name>A0A1I7PHW9_9BACT</name>
<dbReference type="AlphaFoldDB" id="A0A1I7PHW9"/>
<keyword evidence="1" id="KW-0472">Membrane</keyword>